<dbReference type="Proteomes" id="UP000011083">
    <property type="component" value="Unassembled WGS sequence"/>
</dbReference>
<feature type="region of interest" description="Disordered" evidence="1">
    <location>
        <begin position="19"/>
        <end position="68"/>
    </location>
</feature>
<keyword evidence="2" id="KW-0812">Transmembrane</keyword>
<evidence type="ECO:0000256" key="2">
    <source>
        <dbReference type="SAM" id="Phobius"/>
    </source>
</evidence>
<gene>
    <name evidence="4" type="ORF">ACA1_052710</name>
</gene>
<reference evidence="4 5" key="1">
    <citation type="journal article" date="2013" name="Genome Biol.">
        <title>Genome of Acanthamoeba castellanii highlights extensive lateral gene transfer and early evolution of tyrosine kinase signaling.</title>
        <authorList>
            <person name="Clarke M."/>
            <person name="Lohan A.J."/>
            <person name="Liu B."/>
            <person name="Lagkouvardos I."/>
            <person name="Roy S."/>
            <person name="Zafar N."/>
            <person name="Bertelli C."/>
            <person name="Schilde C."/>
            <person name="Kianianmomeni A."/>
            <person name="Burglin T.R."/>
            <person name="Frech C."/>
            <person name="Turcotte B."/>
            <person name="Kopec K.O."/>
            <person name="Synnott J.M."/>
            <person name="Choo C."/>
            <person name="Paponov I."/>
            <person name="Finkler A."/>
            <person name="Soon Heng Tan C."/>
            <person name="Hutchins A.P."/>
            <person name="Weinmeier T."/>
            <person name="Rattei T."/>
            <person name="Chu J.S."/>
            <person name="Gimenez G."/>
            <person name="Irimia M."/>
            <person name="Rigden D.J."/>
            <person name="Fitzpatrick D.A."/>
            <person name="Lorenzo-Morales J."/>
            <person name="Bateman A."/>
            <person name="Chiu C.H."/>
            <person name="Tang P."/>
            <person name="Hegemann P."/>
            <person name="Fromm H."/>
            <person name="Raoult D."/>
            <person name="Greub G."/>
            <person name="Miranda-Saavedra D."/>
            <person name="Chen N."/>
            <person name="Nash P."/>
            <person name="Ginger M.L."/>
            <person name="Horn M."/>
            <person name="Schaap P."/>
            <person name="Caler L."/>
            <person name="Loftus B."/>
        </authorList>
    </citation>
    <scope>NUCLEOTIDE SEQUENCE [LARGE SCALE GENOMIC DNA]</scope>
    <source>
        <strain evidence="4 5">Neff</strain>
    </source>
</reference>
<accession>L8H519</accession>
<organism evidence="4 5">
    <name type="scientific">Acanthamoeba castellanii (strain ATCC 30010 / Neff)</name>
    <dbReference type="NCBI Taxonomy" id="1257118"/>
    <lineage>
        <taxon>Eukaryota</taxon>
        <taxon>Amoebozoa</taxon>
        <taxon>Discosea</taxon>
        <taxon>Longamoebia</taxon>
        <taxon>Centramoebida</taxon>
        <taxon>Acanthamoebidae</taxon>
        <taxon>Acanthamoeba</taxon>
    </lineage>
</organism>
<dbReference type="GO" id="GO:0042392">
    <property type="term" value="F:sphingosine-1-phosphate phosphatase activity"/>
    <property type="evidence" value="ECO:0007669"/>
    <property type="project" value="TreeGrafter"/>
</dbReference>
<dbReference type="AlphaFoldDB" id="L8H519"/>
<feature type="domain" description="Phosphatidic acid phosphatase type 2/haloperoxidase" evidence="3">
    <location>
        <begin position="156"/>
        <end position="267"/>
    </location>
</feature>
<keyword evidence="2" id="KW-0472">Membrane</keyword>
<dbReference type="VEuPathDB" id="AmoebaDB:ACA1_052710"/>
<protein>
    <submittedName>
        <fullName evidence="4">PAP2 superfamily domain containing protein</fullName>
    </submittedName>
</protein>
<dbReference type="SMART" id="SM00014">
    <property type="entry name" value="acidPPc"/>
    <property type="match status" value="1"/>
</dbReference>
<name>L8H519_ACACF</name>
<dbReference type="Gene3D" id="1.20.144.10">
    <property type="entry name" value="Phosphatidic acid phosphatase type 2/haloperoxidase"/>
    <property type="match status" value="1"/>
</dbReference>
<dbReference type="RefSeq" id="XP_004343982.1">
    <property type="nucleotide sequence ID" value="XM_004343932.1"/>
</dbReference>
<evidence type="ECO:0000259" key="3">
    <source>
        <dbReference type="SMART" id="SM00014"/>
    </source>
</evidence>
<dbReference type="InterPro" id="IPR036938">
    <property type="entry name" value="PAP2/HPO_sf"/>
</dbReference>
<dbReference type="EMBL" id="KB007909">
    <property type="protein sequence ID" value="ELR20579.1"/>
    <property type="molecule type" value="Genomic_DNA"/>
</dbReference>
<dbReference type="Pfam" id="PF01569">
    <property type="entry name" value="PAP2"/>
    <property type="match status" value="1"/>
</dbReference>
<dbReference type="KEGG" id="acan:ACA1_052710"/>
<feature type="transmembrane region" description="Helical" evidence="2">
    <location>
        <begin position="161"/>
        <end position="179"/>
    </location>
</feature>
<evidence type="ECO:0000313" key="5">
    <source>
        <dbReference type="Proteomes" id="UP000011083"/>
    </source>
</evidence>
<keyword evidence="2" id="KW-1133">Transmembrane helix</keyword>
<evidence type="ECO:0000256" key="1">
    <source>
        <dbReference type="SAM" id="MobiDB-lite"/>
    </source>
</evidence>
<dbReference type="OrthoDB" id="10266771at2759"/>
<feature type="transmembrane region" description="Helical" evidence="2">
    <location>
        <begin position="132"/>
        <end position="149"/>
    </location>
</feature>
<keyword evidence="5" id="KW-1185">Reference proteome</keyword>
<evidence type="ECO:0000313" key="4">
    <source>
        <dbReference type="EMBL" id="ELR20579.1"/>
    </source>
</evidence>
<proteinExistence type="predicted"/>
<dbReference type="SUPFAM" id="SSF48317">
    <property type="entry name" value="Acid phosphatase/Vanadium-dependent haloperoxidase"/>
    <property type="match status" value="1"/>
</dbReference>
<dbReference type="PANTHER" id="PTHR14969">
    <property type="entry name" value="SPHINGOSINE-1-PHOSPHATE PHOSPHOHYDROLASE"/>
    <property type="match status" value="1"/>
</dbReference>
<feature type="transmembrane region" description="Helical" evidence="2">
    <location>
        <begin position="227"/>
        <end position="244"/>
    </location>
</feature>
<feature type="transmembrane region" description="Helical" evidence="2">
    <location>
        <begin position="256"/>
        <end position="275"/>
    </location>
</feature>
<sequence length="277" mass="31112">MEWDRQHSAFLYHLLSGGQPVHKDKLPRKTSPKIEPRTQPNQQHSRIGKQPPAASPKAATSIKNGREENNNKSTLAAIIEQQLPSPRVMALREQELAKDVQSLAAAAAERRQETKLLFIKVCWEIIAWSNEGWVWVALSPLFILLSFFYLDPASVAKVKYLYIMLFVDILLTGGIKFLTKRTRPSYNKGGLFVGPDIFSFPSGHSSRAMLLAHVSIFVFGWQSPWRAAGVMCWAALVAVSRLALGRHFLTDVMGGLTLGALEFWATFLFLQRFVFTA</sequence>
<dbReference type="PANTHER" id="PTHR14969:SF13">
    <property type="entry name" value="AT30094P"/>
    <property type="match status" value="1"/>
</dbReference>
<dbReference type="GeneID" id="14921445"/>
<dbReference type="InterPro" id="IPR000326">
    <property type="entry name" value="PAP2/HPO"/>
</dbReference>